<dbReference type="InterPro" id="IPR008271">
    <property type="entry name" value="Ser/Thr_kinase_AS"/>
</dbReference>
<dbReference type="Gene3D" id="1.10.510.10">
    <property type="entry name" value="Transferase(Phosphotransferase) domain 1"/>
    <property type="match status" value="1"/>
</dbReference>
<evidence type="ECO:0000256" key="3">
    <source>
        <dbReference type="ARBA" id="ARBA00022527"/>
    </source>
</evidence>
<dbReference type="Pfam" id="PF00069">
    <property type="entry name" value="Pkinase"/>
    <property type="match status" value="1"/>
</dbReference>
<dbReference type="Proteomes" id="UP000663874">
    <property type="component" value="Unassembled WGS sequence"/>
</dbReference>
<evidence type="ECO:0000256" key="15">
    <source>
        <dbReference type="ARBA" id="ARBA00049280"/>
    </source>
</evidence>
<dbReference type="Proteomes" id="UP000663889">
    <property type="component" value="Unassembled WGS sequence"/>
</dbReference>
<sequence length="319" mass="36853">MPSQFNIDDFERLSKVGEGTYGIVYKVCHRPTSQIYALKKIRLEGEDDGVPATAIREISILKELRHQNIVQLRDVILTDARLYLIFEYLAMDLKKYLDCLGENEDMDIALIRSYMYQIIDALLFCHCRRIIHRDLKPQNLLVDTKGIIKLADFGLARAFSVPLRIYTHEVVTLWYRAPEVLLGASRYSCPVDVWSVGCIFAEMYTKRPLFQGDSEIDQLFRIFRTLGTPTDETWPGVVSLPEFKSSFPRWKQINDLSSLLNDRMRDDALDLLLKMLVYDPVRRISAKQCLNHGYFKQFDPQNFPVPAPVVVPVVKEGVK</sequence>
<dbReference type="PANTHER" id="PTHR24056">
    <property type="entry name" value="CELL DIVISION PROTEIN KINASE"/>
    <property type="match status" value="1"/>
</dbReference>
<accession>A0A814BNX8</accession>
<evidence type="ECO:0000256" key="8">
    <source>
        <dbReference type="ARBA" id="ARBA00022776"/>
    </source>
</evidence>
<evidence type="ECO:0000256" key="13">
    <source>
        <dbReference type="ARBA" id="ARBA00047811"/>
    </source>
</evidence>
<keyword evidence="7 16" id="KW-0547">Nucleotide-binding</keyword>
<comment type="catalytic activity">
    <reaction evidence="14">
        <text>L-seryl-[protein] + ATP = O-phospho-L-seryl-[protein] + ADP + H(+)</text>
        <dbReference type="Rhea" id="RHEA:17989"/>
        <dbReference type="Rhea" id="RHEA-COMP:9863"/>
        <dbReference type="Rhea" id="RHEA-COMP:11604"/>
        <dbReference type="ChEBI" id="CHEBI:15378"/>
        <dbReference type="ChEBI" id="CHEBI:29999"/>
        <dbReference type="ChEBI" id="CHEBI:30616"/>
        <dbReference type="ChEBI" id="CHEBI:83421"/>
        <dbReference type="ChEBI" id="CHEBI:456216"/>
        <dbReference type="EC" id="2.7.11.22"/>
    </reaction>
</comment>
<dbReference type="GO" id="GO:0008353">
    <property type="term" value="F:RNA polymerase II CTD heptapeptide repeat kinase activity"/>
    <property type="evidence" value="ECO:0007669"/>
    <property type="project" value="UniProtKB-EC"/>
</dbReference>
<comment type="catalytic activity">
    <reaction evidence="15">
        <text>[DNA-directed RNA polymerase] + ATP = phospho-[DNA-directed RNA polymerase] + ADP + H(+)</text>
        <dbReference type="Rhea" id="RHEA:10216"/>
        <dbReference type="Rhea" id="RHEA-COMP:11321"/>
        <dbReference type="Rhea" id="RHEA-COMP:11322"/>
        <dbReference type="ChEBI" id="CHEBI:15378"/>
        <dbReference type="ChEBI" id="CHEBI:30616"/>
        <dbReference type="ChEBI" id="CHEBI:43176"/>
        <dbReference type="ChEBI" id="CHEBI:68546"/>
        <dbReference type="ChEBI" id="CHEBI:456216"/>
        <dbReference type="EC" id="2.7.11.23"/>
    </reaction>
</comment>
<comment type="similarity">
    <text evidence="2">Belongs to the protein kinase superfamily. CMGC Ser/Thr protein kinase family. CDC2/CDKX subfamily.</text>
</comment>
<gene>
    <name evidence="24" type="ORF">FNK824_LOCUS5303</name>
    <name evidence="22" type="ORF">JXQ802_LOCUS10561</name>
    <name evidence="23" type="ORF">JXQ802_LOCUS10682</name>
    <name evidence="25" type="ORF">OTI717_LOCUS18621</name>
    <name evidence="19" type="ORF">PYM288_LOCUS3491</name>
    <name evidence="20" type="ORF">RFH988_LOCUS5893</name>
    <name evidence="21" type="ORF">SEV965_LOCUS3609</name>
</gene>
<reference evidence="22" key="1">
    <citation type="submission" date="2021-02" db="EMBL/GenBank/DDBJ databases">
        <authorList>
            <person name="Nowell W R."/>
        </authorList>
    </citation>
    <scope>NUCLEOTIDE SEQUENCE</scope>
</reference>
<dbReference type="InterPro" id="IPR000719">
    <property type="entry name" value="Prot_kinase_dom"/>
</dbReference>
<evidence type="ECO:0000256" key="12">
    <source>
        <dbReference type="ARBA" id="ARBA00023306"/>
    </source>
</evidence>
<dbReference type="GO" id="GO:0090068">
    <property type="term" value="P:positive regulation of cell cycle process"/>
    <property type="evidence" value="ECO:0007669"/>
    <property type="project" value="UniProtKB-ARBA"/>
</dbReference>
<keyword evidence="4" id="KW-0597">Phosphoprotein</keyword>
<dbReference type="Proteomes" id="UP000663882">
    <property type="component" value="Unassembled WGS sequence"/>
</dbReference>
<dbReference type="AlphaFoldDB" id="A0A814BNX8"/>
<dbReference type="GO" id="GO:0004693">
    <property type="term" value="F:cyclin-dependent protein serine/threonine kinase activity"/>
    <property type="evidence" value="ECO:0007669"/>
    <property type="project" value="UniProtKB-EC"/>
</dbReference>
<dbReference type="EMBL" id="CAJNOU010000093">
    <property type="protein sequence ID" value="CAF0860835.1"/>
    <property type="molecule type" value="Genomic_DNA"/>
</dbReference>
<evidence type="ECO:0000256" key="11">
    <source>
        <dbReference type="ARBA" id="ARBA00023242"/>
    </source>
</evidence>
<evidence type="ECO:0000313" key="21">
    <source>
        <dbReference type="EMBL" id="CAF0860835.1"/>
    </source>
</evidence>
<dbReference type="SUPFAM" id="SSF56112">
    <property type="entry name" value="Protein kinase-like (PK-like)"/>
    <property type="match status" value="1"/>
</dbReference>
<comment type="subcellular location">
    <subcellularLocation>
        <location evidence="1">Nucleus</location>
    </subcellularLocation>
</comment>
<evidence type="ECO:0000256" key="16">
    <source>
        <dbReference type="PROSITE-ProRule" id="PRU10141"/>
    </source>
</evidence>
<dbReference type="GO" id="GO:0000086">
    <property type="term" value="P:G2/M transition of mitotic cell cycle"/>
    <property type="evidence" value="ECO:0007669"/>
    <property type="project" value="TreeGrafter"/>
</dbReference>
<dbReference type="OrthoDB" id="1732493at2759"/>
<evidence type="ECO:0000256" key="17">
    <source>
        <dbReference type="RuleBase" id="RU000304"/>
    </source>
</evidence>
<evidence type="ECO:0000313" key="20">
    <source>
        <dbReference type="EMBL" id="CAF0839995.1"/>
    </source>
</evidence>
<protein>
    <recommendedName>
        <fullName evidence="18">Protein kinase domain-containing protein</fullName>
    </recommendedName>
</protein>
<evidence type="ECO:0000256" key="6">
    <source>
        <dbReference type="ARBA" id="ARBA00022679"/>
    </source>
</evidence>
<dbReference type="GO" id="GO:0051446">
    <property type="term" value="P:positive regulation of meiotic cell cycle"/>
    <property type="evidence" value="ECO:0007669"/>
    <property type="project" value="UniProtKB-ARBA"/>
</dbReference>
<keyword evidence="9" id="KW-0418">Kinase</keyword>
<feature type="domain" description="Protein kinase" evidence="18">
    <location>
        <begin position="10"/>
        <end position="295"/>
    </location>
</feature>
<evidence type="ECO:0000313" key="23">
    <source>
        <dbReference type="EMBL" id="CAF0931801.1"/>
    </source>
</evidence>
<keyword evidence="3 17" id="KW-0723">Serine/threonine-protein kinase</keyword>
<dbReference type="EMBL" id="CAJNOL010000205">
    <property type="protein sequence ID" value="CAF0931801.1"/>
    <property type="molecule type" value="Genomic_DNA"/>
</dbReference>
<dbReference type="PANTHER" id="PTHR24056:SF334">
    <property type="entry name" value="CYCLIN-DEPENDENT KINASE 1"/>
    <property type="match status" value="1"/>
</dbReference>
<dbReference type="InterPro" id="IPR011009">
    <property type="entry name" value="Kinase-like_dom_sf"/>
</dbReference>
<evidence type="ECO:0000256" key="1">
    <source>
        <dbReference type="ARBA" id="ARBA00004123"/>
    </source>
</evidence>
<dbReference type="FunFam" id="3.30.200.20:FF:000375">
    <property type="entry name" value="Cell division related protein kinase 2"/>
    <property type="match status" value="1"/>
</dbReference>
<keyword evidence="12" id="KW-0131">Cell cycle</keyword>
<evidence type="ECO:0000313" key="26">
    <source>
        <dbReference type="Proteomes" id="UP000663870"/>
    </source>
</evidence>
<comment type="catalytic activity">
    <reaction evidence="13">
        <text>L-threonyl-[protein] + ATP = O-phospho-L-threonyl-[protein] + ADP + H(+)</text>
        <dbReference type="Rhea" id="RHEA:46608"/>
        <dbReference type="Rhea" id="RHEA-COMP:11060"/>
        <dbReference type="Rhea" id="RHEA-COMP:11605"/>
        <dbReference type="ChEBI" id="CHEBI:15378"/>
        <dbReference type="ChEBI" id="CHEBI:30013"/>
        <dbReference type="ChEBI" id="CHEBI:30616"/>
        <dbReference type="ChEBI" id="CHEBI:61977"/>
        <dbReference type="ChEBI" id="CHEBI:456216"/>
        <dbReference type="EC" id="2.7.11.22"/>
    </reaction>
</comment>
<dbReference type="EMBL" id="CAJOAX010002598">
    <property type="protein sequence ID" value="CAF3807252.1"/>
    <property type="molecule type" value="Genomic_DNA"/>
</dbReference>
<comment type="caution">
    <text evidence="22">The sequence shown here is derived from an EMBL/GenBank/DDBJ whole genome shotgun (WGS) entry which is preliminary data.</text>
</comment>
<dbReference type="EMBL" id="CAJNOO010000171">
    <property type="protein sequence ID" value="CAF0839995.1"/>
    <property type="molecule type" value="Genomic_DNA"/>
</dbReference>
<keyword evidence="11" id="KW-0539">Nucleus</keyword>
<dbReference type="GO" id="GO:0007095">
    <property type="term" value="P:mitotic G2 DNA damage checkpoint signaling"/>
    <property type="evidence" value="ECO:0007669"/>
    <property type="project" value="TreeGrafter"/>
</dbReference>
<evidence type="ECO:0000256" key="14">
    <source>
        <dbReference type="ARBA" id="ARBA00048367"/>
    </source>
</evidence>
<organism evidence="22 26">
    <name type="scientific">Rotaria sordida</name>
    <dbReference type="NCBI Taxonomy" id="392033"/>
    <lineage>
        <taxon>Eukaryota</taxon>
        <taxon>Metazoa</taxon>
        <taxon>Spiralia</taxon>
        <taxon>Gnathifera</taxon>
        <taxon>Rotifera</taxon>
        <taxon>Eurotatoria</taxon>
        <taxon>Bdelloidea</taxon>
        <taxon>Philodinida</taxon>
        <taxon>Philodinidae</taxon>
        <taxon>Rotaria</taxon>
    </lineage>
</organism>
<feature type="binding site" evidence="16">
    <location>
        <position position="39"/>
    </location>
    <ligand>
        <name>ATP</name>
        <dbReference type="ChEBI" id="CHEBI:30616"/>
    </ligand>
</feature>
<dbReference type="PROSITE" id="PS00108">
    <property type="entry name" value="PROTEIN_KINASE_ST"/>
    <property type="match status" value="1"/>
</dbReference>
<dbReference type="SMART" id="SM00220">
    <property type="entry name" value="S_TKc"/>
    <property type="match status" value="1"/>
</dbReference>
<evidence type="ECO:0000313" key="22">
    <source>
        <dbReference type="EMBL" id="CAF0929435.1"/>
    </source>
</evidence>
<keyword evidence="5" id="KW-0132">Cell division</keyword>
<dbReference type="Gene3D" id="3.30.200.20">
    <property type="entry name" value="Phosphorylase Kinase, domain 1"/>
    <property type="match status" value="1"/>
</dbReference>
<dbReference type="Proteomes" id="UP000663823">
    <property type="component" value="Unassembled WGS sequence"/>
</dbReference>
<dbReference type="GO" id="GO:0051301">
    <property type="term" value="P:cell division"/>
    <property type="evidence" value="ECO:0007669"/>
    <property type="project" value="UniProtKB-KW"/>
</dbReference>
<dbReference type="InterPro" id="IPR050108">
    <property type="entry name" value="CDK"/>
</dbReference>
<dbReference type="GO" id="GO:0005524">
    <property type="term" value="F:ATP binding"/>
    <property type="evidence" value="ECO:0007669"/>
    <property type="project" value="UniProtKB-UniRule"/>
</dbReference>
<evidence type="ECO:0000256" key="9">
    <source>
        <dbReference type="ARBA" id="ARBA00022777"/>
    </source>
</evidence>
<dbReference type="GO" id="GO:0005634">
    <property type="term" value="C:nucleus"/>
    <property type="evidence" value="ECO:0007669"/>
    <property type="project" value="UniProtKB-SubCell"/>
</dbReference>
<dbReference type="EMBL" id="CAJNOH010000027">
    <property type="protein sequence ID" value="CAF0778480.1"/>
    <property type="molecule type" value="Genomic_DNA"/>
</dbReference>
<keyword evidence="6" id="KW-0808">Transferase</keyword>
<evidence type="ECO:0000313" key="25">
    <source>
        <dbReference type="EMBL" id="CAF3807252.1"/>
    </source>
</evidence>
<evidence type="ECO:0000313" key="19">
    <source>
        <dbReference type="EMBL" id="CAF0778480.1"/>
    </source>
</evidence>
<evidence type="ECO:0000256" key="10">
    <source>
        <dbReference type="ARBA" id="ARBA00022840"/>
    </source>
</evidence>
<dbReference type="PROSITE" id="PS00107">
    <property type="entry name" value="PROTEIN_KINASE_ATP"/>
    <property type="match status" value="1"/>
</dbReference>
<proteinExistence type="inferred from homology"/>
<dbReference type="Proteomes" id="UP000663870">
    <property type="component" value="Unassembled WGS sequence"/>
</dbReference>
<keyword evidence="10 16" id="KW-0067">ATP-binding</keyword>
<keyword evidence="26" id="KW-1185">Reference proteome</keyword>
<evidence type="ECO:0000313" key="24">
    <source>
        <dbReference type="EMBL" id="CAF3638344.1"/>
    </source>
</evidence>
<keyword evidence="8" id="KW-0498">Mitosis</keyword>
<evidence type="ECO:0000256" key="5">
    <source>
        <dbReference type="ARBA" id="ARBA00022618"/>
    </source>
</evidence>
<dbReference type="FunFam" id="1.10.510.10:FF:000706">
    <property type="entry name" value="Cyclin-dependent kinase 1"/>
    <property type="match status" value="1"/>
</dbReference>
<dbReference type="EMBL" id="CAJOBE010000418">
    <property type="protein sequence ID" value="CAF3638344.1"/>
    <property type="molecule type" value="Genomic_DNA"/>
</dbReference>
<evidence type="ECO:0000256" key="2">
    <source>
        <dbReference type="ARBA" id="ARBA00006485"/>
    </source>
</evidence>
<evidence type="ECO:0000256" key="4">
    <source>
        <dbReference type="ARBA" id="ARBA00022553"/>
    </source>
</evidence>
<dbReference type="EMBL" id="CAJNOL010000202">
    <property type="protein sequence ID" value="CAF0929435.1"/>
    <property type="molecule type" value="Genomic_DNA"/>
</dbReference>
<name>A0A814BNX8_9BILA</name>
<evidence type="ECO:0000256" key="7">
    <source>
        <dbReference type="ARBA" id="ARBA00022741"/>
    </source>
</evidence>
<dbReference type="PROSITE" id="PS50011">
    <property type="entry name" value="PROTEIN_KINASE_DOM"/>
    <property type="match status" value="1"/>
</dbReference>
<dbReference type="Proteomes" id="UP000663854">
    <property type="component" value="Unassembled WGS sequence"/>
</dbReference>
<dbReference type="InterPro" id="IPR017441">
    <property type="entry name" value="Protein_kinase_ATP_BS"/>
</dbReference>
<evidence type="ECO:0000259" key="18">
    <source>
        <dbReference type="PROSITE" id="PS50011"/>
    </source>
</evidence>